<dbReference type="SMART" id="SM00646">
    <property type="entry name" value="Ami_3"/>
    <property type="match status" value="1"/>
</dbReference>
<evidence type="ECO:0000313" key="5">
    <source>
        <dbReference type="EMBL" id="CUX12541.1"/>
    </source>
</evidence>
<dbReference type="Pfam" id="PF11741">
    <property type="entry name" value="AMIN"/>
    <property type="match status" value="1"/>
</dbReference>
<dbReference type="Proteomes" id="UP000191812">
    <property type="component" value="Unassembled WGS sequence"/>
</dbReference>
<dbReference type="Gene3D" id="3.40.630.40">
    <property type="entry name" value="Zn-dependent exopeptidases"/>
    <property type="match status" value="1"/>
</dbReference>
<dbReference type="Pfam" id="PF01520">
    <property type="entry name" value="Amidase_3"/>
    <property type="match status" value="1"/>
</dbReference>
<dbReference type="InterPro" id="IPR021731">
    <property type="entry name" value="AMIN_dom"/>
</dbReference>
<dbReference type="SUPFAM" id="SSF53187">
    <property type="entry name" value="Zn-dependent exopeptidases"/>
    <property type="match status" value="1"/>
</dbReference>
<feature type="domain" description="MurNAc-LAA" evidence="4">
    <location>
        <begin position="265"/>
        <end position="419"/>
    </location>
</feature>
<evidence type="ECO:0000256" key="1">
    <source>
        <dbReference type="ARBA" id="ARBA00001561"/>
    </source>
</evidence>
<dbReference type="PANTHER" id="PTHR30404">
    <property type="entry name" value="N-ACETYLMURAMOYL-L-ALANINE AMIDASE"/>
    <property type="match status" value="1"/>
</dbReference>
<sequence>MTEIRNFLKTMNFTRSAAIFGGAGPLGARIARIAGAFSFLVAAYVSAVPAAALAAEPLVVHQARIIGDEARTRIVLDFAEEPEFDVHYLDSPARIVVDFPAVNFSFPASDLKPTGLFSDIRFGSMGQNSARIVLTAKKPVQVAVAETKKGDDGASFRFVLDTEITTKGKFAELVKEQQWQVPAPVTTAAITPGDKTSRQAEFVIAVDAGHGGIDAGATGGATGTEEKVITLTFAKELAERLNKEPGIRAFLTRESDTFLALSERVTIARQNNANLFISVHADTLKQKGIRGATVYTLSDRASDRQAQELAERENKSDQIAGVAASTEPPEVADILLDFTRRETQAFSVTLAENIVSSFEGQIGLINNPHRYAGFMVLRAHDVPSVLLELGFLSNAEDEKLLLDGEWRGKVADRLATAVGRYRAKAMANGG</sequence>
<organism evidence="5 6">
    <name type="scientific">Agrobacterium genomosp. 13 str. CFBP 6927</name>
    <dbReference type="NCBI Taxonomy" id="1183428"/>
    <lineage>
        <taxon>Bacteria</taxon>
        <taxon>Pseudomonadati</taxon>
        <taxon>Pseudomonadota</taxon>
        <taxon>Alphaproteobacteria</taxon>
        <taxon>Hyphomicrobiales</taxon>
        <taxon>Rhizobiaceae</taxon>
        <taxon>Rhizobium/Agrobacterium group</taxon>
        <taxon>Agrobacterium</taxon>
        <taxon>Agrobacterium tumefaciens complex</taxon>
    </lineage>
</organism>
<evidence type="ECO:0000256" key="2">
    <source>
        <dbReference type="ARBA" id="ARBA00011901"/>
    </source>
</evidence>
<protein>
    <recommendedName>
        <fullName evidence="2">N-acetylmuramoyl-L-alanine amidase</fullName>
        <ecNumber evidence="2">3.5.1.28</ecNumber>
    </recommendedName>
</protein>
<proteinExistence type="predicted"/>
<dbReference type="CDD" id="cd02696">
    <property type="entry name" value="MurNAc-LAA"/>
    <property type="match status" value="1"/>
</dbReference>
<dbReference type="InterPro" id="IPR002508">
    <property type="entry name" value="MurNAc-LAA_cat"/>
</dbReference>
<comment type="catalytic activity">
    <reaction evidence="1">
        <text>Hydrolyzes the link between N-acetylmuramoyl residues and L-amino acid residues in certain cell-wall glycopeptides.</text>
        <dbReference type="EC" id="3.5.1.28"/>
    </reaction>
</comment>
<evidence type="ECO:0000259" key="4">
    <source>
        <dbReference type="SMART" id="SM00646"/>
    </source>
</evidence>
<name>A0ABM9VBJ3_9HYPH</name>
<keyword evidence="3" id="KW-0378">Hydrolase</keyword>
<dbReference type="Gene3D" id="2.60.40.3500">
    <property type="match status" value="1"/>
</dbReference>
<dbReference type="EC" id="3.5.1.28" evidence="2"/>
<dbReference type="InterPro" id="IPR050695">
    <property type="entry name" value="N-acetylmuramoyl_amidase_3"/>
</dbReference>
<comment type="caution">
    <text evidence="5">The sequence shown here is derived from an EMBL/GenBank/DDBJ whole genome shotgun (WGS) entry which is preliminary data.</text>
</comment>
<accession>A0ABM9VBJ3</accession>
<evidence type="ECO:0000313" key="6">
    <source>
        <dbReference type="Proteomes" id="UP000191812"/>
    </source>
</evidence>
<keyword evidence="6" id="KW-1185">Reference proteome</keyword>
<dbReference type="PANTHER" id="PTHR30404:SF0">
    <property type="entry name" value="N-ACETYLMURAMOYL-L-ALANINE AMIDASE AMIC"/>
    <property type="match status" value="1"/>
</dbReference>
<dbReference type="EMBL" id="FBWH01000009">
    <property type="protein sequence ID" value="CUX12541.1"/>
    <property type="molecule type" value="Genomic_DNA"/>
</dbReference>
<evidence type="ECO:0000256" key="3">
    <source>
        <dbReference type="ARBA" id="ARBA00022801"/>
    </source>
</evidence>
<reference evidence="5 6" key="1">
    <citation type="submission" date="2016-01" db="EMBL/GenBank/DDBJ databases">
        <authorList>
            <person name="Regsiter A."/>
            <person name="william w."/>
        </authorList>
    </citation>
    <scope>NUCLEOTIDE SEQUENCE [LARGE SCALE GENOMIC DNA]</scope>
    <source>
        <strain evidence="5 6">CFBP 6927</strain>
    </source>
</reference>
<gene>
    <name evidence="5" type="primary">amiA</name>
    <name evidence="5" type="ORF">AGR13a_Cc170130</name>
</gene>